<sequence length="57" mass="6241">MTEQGCFAAKAGWAGSHSFRLDLVARRQAKTGFQGRTTAGKKAIFRSENGKKKGRLK</sequence>
<reference evidence="2" key="1">
    <citation type="submission" date="2021-06" db="EMBL/GenBank/DDBJ databases">
        <authorList>
            <person name="Criscuolo A."/>
        </authorList>
    </citation>
    <scope>NUCLEOTIDE SEQUENCE</scope>
    <source>
        <strain evidence="2">CIP111600</strain>
    </source>
</reference>
<dbReference type="EMBL" id="CAJVAS010000030">
    <property type="protein sequence ID" value="CAG7645180.1"/>
    <property type="molecule type" value="Genomic_DNA"/>
</dbReference>
<dbReference type="AlphaFoldDB" id="A0A916K8E5"/>
<evidence type="ECO:0000256" key="1">
    <source>
        <dbReference type="SAM" id="MobiDB-lite"/>
    </source>
</evidence>
<proteinExistence type="predicted"/>
<comment type="caution">
    <text evidence="2">The sequence shown here is derived from an EMBL/GenBank/DDBJ whole genome shotgun (WGS) entry which is preliminary data.</text>
</comment>
<keyword evidence="3" id="KW-1185">Reference proteome</keyword>
<accession>A0A916K8E5</accession>
<evidence type="ECO:0000313" key="3">
    <source>
        <dbReference type="Proteomes" id="UP000693672"/>
    </source>
</evidence>
<protein>
    <submittedName>
        <fullName evidence="2">Uncharacterized protein</fullName>
    </submittedName>
</protein>
<evidence type="ECO:0000313" key="2">
    <source>
        <dbReference type="EMBL" id="CAG7645180.1"/>
    </source>
</evidence>
<name>A0A916K8E5_9BACL</name>
<dbReference type="Proteomes" id="UP000693672">
    <property type="component" value="Unassembled WGS sequence"/>
</dbReference>
<organism evidence="2 3">
    <name type="scientific">Paenibacillus solanacearum</name>
    <dbReference type="NCBI Taxonomy" id="2048548"/>
    <lineage>
        <taxon>Bacteria</taxon>
        <taxon>Bacillati</taxon>
        <taxon>Bacillota</taxon>
        <taxon>Bacilli</taxon>
        <taxon>Bacillales</taxon>
        <taxon>Paenibacillaceae</taxon>
        <taxon>Paenibacillus</taxon>
    </lineage>
</organism>
<gene>
    <name evidence="2" type="ORF">PAESOLCIP111_04897</name>
</gene>
<feature type="region of interest" description="Disordered" evidence="1">
    <location>
        <begin position="33"/>
        <end position="57"/>
    </location>
</feature>